<dbReference type="Proteomes" id="UP000323824">
    <property type="component" value="Chromosome"/>
</dbReference>
<dbReference type="InterPro" id="IPR046745">
    <property type="entry name" value="DUF6675"/>
</dbReference>
<gene>
    <name evidence="2" type="ORF">EW093_13545</name>
</gene>
<dbReference type="AlphaFoldDB" id="A0A5C1QDN3"/>
<evidence type="ECO:0000313" key="2">
    <source>
        <dbReference type="EMBL" id="QEN05691.1"/>
    </source>
</evidence>
<dbReference type="Pfam" id="PF20380">
    <property type="entry name" value="DUF6675"/>
    <property type="match status" value="1"/>
</dbReference>
<evidence type="ECO:0000256" key="1">
    <source>
        <dbReference type="SAM" id="SignalP"/>
    </source>
</evidence>
<dbReference type="OrthoDB" id="357887at2"/>
<feature type="signal peptide" evidence="1">
    <location>
        <begin position="1"/>
        <end position="18"/>
    </location>
</feature>
<protein>
    <submittedName>
        <fullName evidence="2">Uncharacterized protein</fullName>
    </submittedName>
</protein>
<reference evidence="2 3" key="2">
    <citation type="submission" date="2019-09" db="EMBL/GenBank/DDBJ databases">
        <title>Complete Genome Sequence and Methylome Analysis of free living Spirochaetas.</title>
        <authorList>
            <person name="Leshcheva N."/>
            <person name="Mikheeva N."/>
        </authorList>
    </citation>
    <scope>NUCLEOTIDE SEQUENCE [LARGE SCALE GENOMIC DNA]</scope>
    <source>
        <strain evidence="2 3">P</strain>
    </source>
</reference>
<keyword evidence="3" id="KW-1185">Reference proteome</keyword>
<feature type="chain" id="PRO_5022874599" evidence="1">
    <location>
        <begin position="19"/>
        <end position="260"/>
    </location>
</feature>
<dbReference type="EMBL" id="CP035807">
    <property type="protein sequence ID" value="QEN05691.1"/>
    <property type="molecule type" value="Genomic_DNA"/>
</dbReference>
<accession>A0A5C1QDN3</accession>
<dbReference type="KEGG" id="sper:EW093_13545"/>
<dbReference type="RefSeq" id="WP_149568925.1">
    <property type="nucleotide sequence ID" value="NZ_CP035807.1"/>
</dbReference>
<organism evidence="2 3">
    <name type="scientific">Thiospirochaeta perfilievii</name>
    <dbReference type="NCBI Taxonomy" id="252967"/>
    <lineage>
        <taxon>Bacteria</taxon>
        <taxon>Pseudomonadati</taxon>
        <taxon>Spirochaetota</taxon>
        <taxon>Spirochaetia</taxon>
        <taxon>Spirochaetales</taxon>
        <taxon>Spirochaetaceae</taxon>
        <taxon>Thiospirochaeta</taxon>
    </lineage>
</organism>
<proteinExistence type="predicted"/>
<reference evidence="2 3" key="1">
    <citation type="submission" date="2019-02" db="EMBL/GenBank/DDBJ databases">
        <authorList>
            <person name="Fomenkov A."/>
            <person name="Dubinina G."/>
            <person name="Grabovich M."/>
            <person name="Vincze T."/>
            <person name="Roberts R.J."/>
        </authorList>
    </citation>
    <scope>NUCLEOTIDE SEQUENCE [LARGE SCALE GENOMIC DNA]</scope>
    <source>
        <strain evidence="2 3">P</strain>
    </source>
</reference>
<keyword evidence="1" id="KW-0732">Signal</keyword>
<name>A0A5C1QDN3_9SPIO</name>
<evidence type="ECO:0000313" key="3">
    <source>
        <dbReference type="Proteomes" id="UP000323824"/>
    </source>
</evidence>
<sequence>MKNIFITLLLLLTLDISAFNSLMPDLTDGQKELFNKQSYLKESDVKYKDGFRLIPKDYPLKSEFLKEVNEYKPELCIELLFEFDKPNFEGEKLTKFLQENILAVSDQVGIEYFSFNRNKMYPLIEKSYMVESYSNKKEKISDPVINEVKELRRYTLFQKDSTFGSNYYSLISRTKKGIIWNQMDNITDLSVFKIFKALDEGSLRVDYMIIPNQDKLLLYSVVQIKDPPKVENVLGRKVNIPDSVRKRIQAIIEWYIKKIT</sequence>